<reference evidence="4 5" key="1">
    <citation type="submission" date="2018-08" db="EMBL/GenBank/DDBJ databases">
        <title>A genome reference for cultivated species of the human gut microbiota.</title>
        <authorList>
            <person name="Zou Y."/>
            <person name="Xue W."/>
            <person name="Luo G."/>
        </authorList>
    </citation>
    <scope>NUCLEOTIDE SEQUENCE [LARGE SCALE GENOMIC DNA]</scope>
    <source>
        <strain evidence="4 5">AM34-17</strain>
    </source>
</reference>
<organism evidence="4 5">
    <name type="scientific">Parabacteroides merdae</name>
    <dbReference type="NCBI Taxonomy" id="46503"/>
    <lineage>
        <taxon>Bacteria</taxon>
        <taxon>Pseudomonadati</taxon>
        <taxon>Bacteroidota</taxon>
        <taxon>Bacteroidia</taxon>
        <taxon>Bacteroidales</taxon>
        <taxon>Tannerellaceae</taxon>
        <taxon>Parabacteroides</taxon>
    </lineage>
</organism>
<evidence type="ECO:0000313" key="7">
    <source>
        <dbReference type="Proteomes" id="UP000482671"/>
    </source>
</evidence>
<sequence length="426" mass="45892">MMKYRYTYYVLLCLTLVGLASCEMKDELLGKGEQGGSGEVGVLDLKLKVVPPSYGNGGVSSKSSSTELIVPKAEDMIVKVFNASMELQDYFESYADYLKESQYVLEQGTYYIEAYSGDNYEVTSEYPYYELLDTCVIKAKEVTLVDKACELQSAILYLTLSEEFLNACKDDYAITITNGSGVLSVGKGDARIVYIRPGMKTTVTIRATEKITGKPVIRTFGLADSEGKINSQDLFRIEIKDLEEEIVPDEPEKPNPDPDDPDNPEKPTNGNFTIKVDVTLNETPIDITVPSGGGNGGSTGGDDNTGGETDGVISIKGDAINTDLVVSVPNGISSFRVIIDSPLLPESELQGIGLTSDFDLVSPGGYADKLSGLGFPVHIGGETSVSFNISQFVPMLQILGSGTSNFHLTVTDSKGNTKTHTITITT</sequence>
<dbReference type="EMBL" id="WNCN01000024">
    <property type="protein sequence ID" value="MTU40851.1"/>
    <property type="molecule type" value="Genomic_DNA"/>
</dbReference>
<proteinExistence type="predicted"/>
<evidence type="ECO:0000313" key="3">
    <source>
        <dbReference type="EMBL" id="MTV03449.1"/>
    </source>
</evidence>
<protein>
    <submittedName>
        <fullName evidence="4">DUF4493 domain-containing protein</fullName>
    </submittedName>
</protein>
<evidence type="ECO:0000313" key="4">
    <source>
        <dbReference type="EMBL" id="RHC89498.1"/>
    </source>
</evidence>
<reference evidence="6 7" key="2">
    <citation type="journal article" date="2019" name="Nat. Med.">
        <title>A library of human gut bacterial isolates paired with longitudinal multiomics data enables mechanistic microbiome research.</title>
        <authorList>
            <person name="Poyet M."/>
            <person name="Groussin M."/>
            <person name="Gibbons S.M."/>
            <person name="Avila-Pacheco J."/>
            <person name="Jiang X."/>
            <person name="Kearney S.M."/>
            <person name="Perrotta A.R."/>
            <person name="Berdy B."/>
            <person name="Zhao S."/>
            <person name="Lieberman T.D."/>
            <person name="Swanson P.K."/>
            <person name="Smith M."/>
            <person name="Roesemann S."/>
            <person name="Alexander J.E."/>
            <person name="Rich S.A."/>
            <person name="Livny J."/>
            <person name="Vlamakis H."/>
            <person name="Clish C."/>
            <person name="Bullock K."/>
            <person name="Deik A."/>
            <person name="Scott J."/>
            <person name="Pierce K.A."/>
            <person name="Xavier R.J."/>
            <person name="Alm E.J."/>
        </authorList>
    </citation>
    <scope>NUCLEOTIDE SEQUENCE [LARGE SCALE GENOMIC DNA]</scope>
    <source>
        <strain evidence="3 7">BIOML-A11</strain>
        <strain evidence="2 6">BIOML-A29</strain>
    </source>
</reference>
<keyword evidence="6" id="KW-1185">Reference proteome</keyword>
<name>A0A3R6B811_9BACT</name>
<dbReference type="AlphaFoldDB" id="A0A3R6B811"/>
<evidence type="ECO:0000313" key="5">
    <source>
        <dbReference type="Proteomes" id="UP000286260"/>
    </source>
</evidence>
<comment type="caution">
    <text evidence="4">The sequence shown here is derived from an EMBL/GenBank/DDBJ whole genome shotgun (WGS) entry which is preliminary data.</text>
</comment>
<evidence type="ECO:0000313" key="2">
    <source>
        <dbReference type="EMBL" id="MTU40851.1"/>
    </source>
</evidence>
<evidence type="ECO:0000313" key="6">
    <source>
        <dbReference type="Proteomes" id="UP000434916"/>
    </source>
</evidence>
<dbReference type="Proteomes" id="UP000286260">
    <property type="component" value="Unassembled WGS sequence"/>
</dbReference>
<dbReference type="RefSeq" id="WP_122203907.1">
    <property type="nucleotide sequence ID" value="NZ_BAABZJ010000001.1"/>
</dbReference>
<feature type="region of interest" description="Disordered" evidence="1">
    <location>
        <begin position="244"/>
        <end position="272"/>
    </location>
</feature>
<dbReference type="Proteomes" id="UP000482671">
    <property type="component" value="Unassembled WGS sequence"/>
</dbReference>
<dbReference type="Proteomes" id="UP000434916">
    <property type="component" value="Unassembled WGS sequence"/>
</dbReference>
<dbReference type="InterPro" id="IPR027840">
    <property type="entry name" value="DUF4493"/>
</dbReference>
<dbReference type="EMBL" id="WNDD01000024">
    <property type="protein sequence ID" value="MTV03449.1"/>
    <property type="molecule type" value="Genomic_DNA"/>
</dbReference>
<dbReference type="PROSITE" id="PS51257">
    <property type="entry name" value="PROKAR_LIPOPROTEIN"/>
    <property type="match status" value="1"/>
</dbReference>
<gene>
    <name evidence="4" type="ORF">DW828_02835</name>
    <name evidence="2" type="ORF">GMD82_15615</name>
    <name evidence="3" type="ORF">GME02_17750</name>
</gene>
<accession>A0A3R6B811</accession>
<dbReference type="Pfam" id="PF14900">
    <property type="entry name" value="DUF4493"/>
    <property type="match status" value="1"/>
</dbReference>
<evidence type="ECO:0000256" key="1">
    <source>
        <dbReference type="SAM" id="MobiDB-lite"/>
    </source>
</evidence>
<dbReference type="EMBL" id="QSII01000002">
    <property type="protein sequence ID" value="RHC89498.1"/>
    <property type="molecule type" value="Genomic_DNA"/>
</dbReference>